<organism evidence="1 2">
    <name type="scientific">Prevotella multiformis DSM 16608</name>
    <dbReference type="NCBI Taxonomy" id="888743"/>
    <lineage>
        <taxon>Bacteria</taxon>
        <taxon>Pseudomonadati</taxon>
        <taxon>Bacteroidota</taxon>
        <taxon>Bacteroidia</taxon>
        <taxon>Bacteroidales</taxon>
        <taxon>Prevotellaceae</taxon>
        <taxon>Prevotella</taxon>
    </lineage>
</organism>
<evidence type="ECO:0000313" key="2">
    <source>
        <dbReference type="Proteomes" id="UP000005697"/>
    </source>
</evidence>
<accession>F0F9J5</accession>
<protein>
    <submittedName>
        <fullName evidence="1">Uncharacterized protein</fullName>
    </submittedName>
</protein>
<dbReference type="HOGENOM" id="CLU_2772464_0_0_10"/>
<dbReference type="AlphaFoldDB" id="F0F9J5"/>
<gene>
    <name evidence="1" type="ORF">HMPREF9141_2262</name>
</gene>
<name>F0F9J5_9BACT</name>
<dbReference type="EMBL" id="AEWX01000030">
    <property type="protein sequence ID" value="EGC19223.1"/>
    <property type="molecule type" value="Genomic_DNA"/>
</dbReference>
<proteinExistence type="predicted"/>
<keyword evidence="2" id="KW-1185">Reference proteome</keyword>
<evidence type="ECO:0000313" key="1">
    <source>
        <dbReference type="EMBL" id="EGC19223.1"/>
    </source>
</evidence>
<dbReference type="Proteomes" id="UP000005697">
    <property type="component" value="Unassembled WGS sequence"/>
</dbReference>
<reference evidence="1 2" key="1">
    <citation type="submission" date="2011-01" db="EMBL/GenBank/DDBJ databases">
        <authorList>
            <person name="Muzny D."/>
            <person name="Qin X."/>
            <person name="Deng J."/>
            <person name="Jiang H."/>
            <person name="Liu Y."/>
            <person name="Qu J."/>
            <person name="Song X.-Z."/>
            <person name="Zhang L."/>
            <person name="Thornton R."/>
            <person name="Coyle M."/>
            <person name="Francisco L."/>
            <person name="Jackson L."/>
            <person name="Javaid M."/>
            <person name="Korchina V."/>
            <person name="Kovar C."/>
            <person name="Mata R."/>
            <person name="Mathew T."/>
            <person name="Ngo R."/>
            <person name="Nguyen L."/>
            <person name="Nguyen N."/>
            <person name="Okwuonu G."/>
            <person name="Ongeri F."/>
            <person name="Pham C."/>
            <person name="Simmons D."/>
            <person name="Wilczek-Boney K."/>
            <person name="Hale W."/>
            <person name="Jakkamsetti A."/>
            <person name="Pham P."/>
            <person name="Ruth R."/>
            <person name="San Lucas F."/>
            <person name="Warren J."/>
            <person name="Zhang J."/>
            <person name="Zhao Z."/>
            <person name="Zhou C."/>
            <person name="Zhu D."/>
            <person name="Lee S."/>
            <person name="Bess C."/>
            <person name="Blankenburg K."/>
            <person name="Forbes L."/>
            <person name="Fu Q."/>
            <person name="Gubbala S."/>
            <person name="Hirani K."/>
            <person name="Jayaseelan J.C."/>
            <person name="Lara F."/>
            <person name="Munidasa M."/>
            <person name="Palculict T."/>
            <person name="Patil S."/>
            <person name="Pu L.-L."/>
            <person name="Saada N."/>
            <person name="Tang L."/>
            <person name="Weissenberger G."/>
            <person name="Zhu Y."/>
            <person name="Hemphill L."/>
            <person name="Shang Y."/>
            <person name="Youmans B."/>
            <person name="Ayvaz T."/>
            <person name="Ross M."/>
            <person name="Santibanez J."/>
            <person name="Aqrawi P."/>
            <person name="Gross S."/>
            <person name="Joshi V."/>
            <person name="Fowler G."/>
            <person name="Nazareth L."/>
            <person name="Reid J."/>
            <person name="Worley K."/>
            <person name="Petrosino J."/>
            <person name="Highlander S."/>
            <person name="Gibbs R."/>
        </authorList>
    </citation>
    <scope>NUCLEOTIDE SEQUENCE [LARGE SCALE GENOMIC DNA]</scope>
    <source>
        <strain evidence="1 2">DSM 16608</strain>
    </source>
</reference>
<sequence length="69" mass="7498">MAGCQDENGRQVRGIFLRCQGEDRKAVEMELEWVSGWESVGGPGEILMGIRSGGGWMPEGGVMGSQRKI</sequence>
<comment type="caution">
    <text evidence="1">The sequence shown here is derived from an EMBL/GenBank/DDBJ whole genome shotgun (WGS) entry which is preliminary data.</text>
</comment>